<protein>
    <recommendedName>
        <fullName evidence="4">DUF4410 domain-containing protein</fullName>
    </recommendedName>
</protein>
<proteinExistence type="predicted"/>
<sequence length="216" mass="24536">MRTMKFLYAAVVSLFMGVAANAQSTAKDFFKNDAKVLYLGIDFTNMRLINDSNADARDIRDRQFVGINEVVVNEPKKYKLEKYFHKDAVDTDLGPINKTNEKTDPDDIKSTASSDFNRLTPEDIAKSVKGIDLKNRTGLGVVLVMEAFSQTKKEISCWFTVIDMKTKKVLVAERVTGKQNKFAFTSFRNNWAGAVKDALENIDAKYKDWKTQYSEE</sequence>
<gene>
    <name evidence="2" type="ORF">LX64_03635</name>
</gene>
<dbReference type="Proteomes" id="UP000249547">
    <property type="component" value="Unassembled WGS sequence"/>
</dbReference>
<reference evidence="2 3" key="1">
    <citation type="submission" date="2018-06" db="EMBL/GenBank/DDBJ databases">
        <title>Genomic Encyclopedia of Archaeal and Bacterial Type Strains, Phase II (KMG-II): from individual species to whole genera.</title>
        <authorList>
            <person name="Goeker M."/>
        </authorList>
    </citation>
    <scope>NUCLEOTIDE SEQUENCE [LARGE SCALE GENOMIC DNA]</scope>
    <source>
        <strain evidence="2 3">DSM 23857</strain>
    </source>
</reference>
<dbReference type="EMBL" id="QLLL01000006">
    <property type="protein sequence ID" value="RAJ02615.1"/>
    <property type="molecule type" value="Genomic_DNA"/>
</dbReference>
<evidence type="ECO:0008006" key="4">
    <source>
        <dbReference type="Google" id="ProtNLM"/>
    </source>
</evidence>
<evidence type="ECO:0000313" key="3">
    <source>
        <dbReference type="Proteomes" id="UP000249547"/>
    </source>
</evidence>
<keyword evidence="3" id="KW-1185">Reference proteome</keyword>
<organism evidence="2 3">
    <name type="scientific">Chitinophaga skermanii</name>
    <dbReference type="NCBI Taxonomy" id="331697"/>
    <lineage>
        <taxon>Bacteria</taxon>
        <taxon>Pseudomonadati</taxon>
        <taxon>Bacteroidota</taxon>
        <taxon>Chitinophagia</taxon>
        <taxon>Chitinophagales</taxon>
        <taxon>Chitinophagaceae</taxon>
        <taxon>Chitinophaga</taxon>
    </lineage>
</organism>
<keyword evidence="1" id="KW-0732">Signal</keyword>
<dbReference type="OrthoDB" id="1003359at2"/>
<dbReference type="AlphaFoldDB" id="A0A327QF45"/>
<evidence type="ECO:0000313" key="2">
    <source>
        <dbReference type="EMBL" id="RAJ02615.1"/>
    </source>
</evidence>
<comment type="caution">
    <text evidence="2">The sequence shown here is derived from an EMBL/GenBank/DDBJ whole genome shotgun (WGS) entry which is preliminary data.</text>
</comment>
<evidence type="ECO:0000256" key="1">
    <source>
        <dbReference type="SAM" id="SignalP"/>
    </source>
</evidence>
<feature type="signal peptide" evidence="1">
    <location>
        <begin position="1"/>
        <end position="22"/>
    </location>
</feature>
<name>A0A327QF45_9BACT</name>
<feature type="chain" id="PRO_5016329925" description="DUF4410 domain-containing protein" evidence="1">
    <location>
        <begin position="23"/>
        <end position="216"/>
    </location>
</feature>
<dbReference type="RefSeq" id="WP_111599040.1">
    <property type="nucleotide sequence ID" value="NZ_QLLL01000006.1"/>
</dbReference>
<accession>A0A327QF45</accession>